<organism evidence="2 3">
    <name type="scientific">Capsicum annuum</name>
    <name type="common">Capsicum pepper</name>
    <dbReference type="NCBI Taxonomy" id="4072"/>
    <lineage>
        <taxon>Eukaryota</taxon>
        <taxon>Viridiplantae</taxon>
        <taxon>Streptophyta</taxon>
        <taxon>Embryophyta</taxon>
        <taxon>Tracheophyta</taxon>
        <taxon>Spermatophyta</taxon>
        <taxon>Magnoliopsida</taxon>
        <taxon>eudicotyledons</taxon>
        <taxon>Gunneridae</taxon>
        <taxon>Pentapetalae</taxon>
        <taxon>asterids</taxon>
        <taxon>lamiids</taxon>
        <taxon>Solanales</taxon>
        <taxon>Solanaceae</taxon>
        <taxon>Solanoideae</taxon>
        <taxon>Capsiceae</taxon>
        <taxon>Capsicum</taxon>
    </lineage>
</organism>
<evidence type="ECO:0000313" key="2">
    <source>
        <dbReference type="EMBL" id="PHT61546.1"/>
    </source>
</evidence>
<dbReference type="PANTHER" id="PTHR47188:SF1">
    <property type="entry name" value="PROTEIN TAR1"/>
    <property type="match status" value="1"/>
</dbReference>
<reference evidence="2 3" key="1">
    <citation type="journal article" date="2014" name="Nat. Genet.">
        <title>Genome sequence of the hot pepper provides insights into the evolution of pungency in Capsicum species.</title>
        <authorList>
            <person name="Kim S."/>
            <person name="Park M."/>
            <person name="Yeom S.I."/>
            <person name="Kim Y.M."/>
            <person name="Lee J.M."/>
            <person name="Lee H.A."/>
            <person name="Seo E."/>
            <person name="Choi J."/>
            <person name="Cheong K."/>
            <person name="Kim K.T."/>
            <person name="Jung K."/>
            <person name="Lee G.W."/>
            <person name="Oh S.K."/>
            <person name="Bae C."/>
            <person name="Kim S.B."/>
            <person name="Lee H.Y."/>
            <person name="Kim S.Y."/>
            <person name="Kim M.S."/>
            <person name="Kang B.C."/>
            <person name="Jo Y.D."/>
            <person name="Yang H.B."/>
            <person name="Jeong H.J."/>
            <person name="Kang W.H."/>
            <person name="Kwon J.K."/>
            <person name="Shin C."/>
            <person name="Lim J.Y."/>
            <person name="Park J.H."/>
            <person name="Huh J.H."/>
            <person name="Kim J.S."/>
            <person name="Kim B.D."/>
            <person name="Cohen O."/>
            <person name="Paran I."/>
            <person name="Suh M.C."/>
            <person name="Lee S.B."/>
            <person name="Kim Y.K."/>
            <person name="Shin Y."/>
            <person name="Noh S.J."/>
            <person name="Park J."/>
            <person name="Seo Y.S."/>
            <person name="Kwon S.Y."/>
            <person name="Kim H.A."/>
            <person name="Park J.M."/>
            <person name="Kim H.J."/>
            <person name="Choi S.B."/>
            <person name="Bosland P.W."/>
            <person name="Reeves G."/>
            <person name="Jo S.H."/>
            <person name="Lee B.W."/>
            <person name="Cho H.T."/>
            <person name="Choi H.S."/>
            <person name="Lee M.S."/>
            <person name="Yu Y."/>
            <person name="Do Choi Y."/>
            <person name="Park B.S."/>
            <person name="van Deynze A."/>
            <person name="Ashrafi H."/>
            <person name="Hill T."/>
            <person name="Kim W.T."/>
            <person name="Pai H.S."/>
            <person name="Ahn H.K."/>
            <person name="Yeam I."/>
            <person name="Giovannoni J.J."/>
            <person name="Rose J.K."/>
            <person name="Sorensen I."/>
            <person name="Lee S.J."/>
            <person name="Kim R.W."/>
            <person name="Choi I.Y."/>
            <person name="Choi B.S."/>
            <person name="Lim J.S."/>
            <person name="Lee Y.H."/>
            <person name="Choi D."/>
        </authorList>
    </citation>
    <scope>NUCLEOTIDE SEQUENCE [LARGE SCALE GENOMIC DNA]</scope>
    <source>
        <strain evidence="3">cv. CM334</strain>
    </source>
</reference>
<dbReference type="AlphaFoldDB" id="A0A2G2XVJ8"/>
<gene>
    <name evidence="2" type="ORF">T459_34604</name>
</gene>
<accession>A0A2G2XVJ8</accession>
<dbReference type="Gramene" id="PHT61546">
    <property type="protein sequence ID" value="PHT61546"/>
    <property type="gene ID" value="T459_34604"/>
</dbReference>
<feature type="region of interest" description="Disordered" evidence="1">
    <location>
        <begin position="102"/>
        <end position="134"/>
    </location>
</feature>
<name>A0A2G2XVJ8_CAPAN</name>
<sequence>MGLSPSLAPPSRGVGLGPPLRTLLQTIIRTTEPPDSKDGLFRIRSPLLRESLKTCPRPNGFRHNLHSNTLWFTRFSNSHQVSHFATFFIDARAKISFAESCSPQRTSRLGRERGNGGVYKGQGRSQRKLRTRAY</sequence>
<proteinExistence type="predicted"/>
<dbReference type="Proteomes" id="UP000222542">
    <property type="component" value="Unassembled WGS sequence"/>
</dbReference>
<comment type="caution">
    <text evidence="2">The sequence shown here is derived from an EMBL/GenBank/DDBJ whole genome shotgun (WGS) entry which is preliminary data.</text>
</comment>
<protein>
    <submittedName>
        <fullName evidence="2">Uncharacterized protein</fullName>
    </submittedName>
</protein>
<dbReference type="InterPro" id="IPR044792">
    <property type="entry name" value="TAR1"/>
</dbReference>
<evidence type="ECO:0000313" key="3">
    <source>
        <dbReference type="Proteomes" id="UP000222542"/>
    </source>
</evidence>
<dbReference type="GO" id="GO:0043457">
    <property type="term" value="P:regulation of cellular respiration"/>
    <property type="evidence" value="ECO:0007669"/>
    <property type="project" value="InterPro"/>
</dbReference>
<reference evidence="2 3" key="2">
    <citation type="journal article" date="2017" name="Genome Biol.">
        <title>New reference genome sequences of hot pepper reveal the massive evolution of plant disease-resistance genes by retroduplication.</title>
        <authorList>
            <person name="Kim S."/>
            <person name="Park J."/>
            <person name="Yeom S.I."/>
            <person name="Kim Y.M."/>
            <person name="Seo E."/>
            <person name="Kim K.T."/>
            <person name="Kim M.S."/>
            <person name="Lee J.M."/>
            <person name="Cheong K."/>
            <person name="Shin H.S."/>
            <person name="Kim S.B."/>
            <person name="Han K."/>
            <person name="Lee J."/>
            <person name="Park M."/>
            <person name="Lee H.A."/>
            <person name="Lee H.Y."/>
            <person name="Lee Y."/>
            <person name="Oh S."/>
            <person name="Lee J.H."/>
            <person name="Choi E."/>
            <person name="Choi E."/>
            <person name="Lee S.E."/>
            <person name="Jeon J."/>
            <person name="Kim H."/>
            <person name="Choi G."/>
            <person name="Song H."/>
            <person name="Lee J."/>
            <person name="Lee S.C."/>
            <person name="Kwon J.K."/>
            <person name="Lee H.Y."/>
            <person name="Koo N."/>
            <person name="Hong Y."/>
            <person name="Kim R.W."/>
            <person name="Kang W.H."/>
            <person name="Huh J.H."/>
            <person name="Kang B.C."/>
            <person name="Yang T.J."/>
            <person name="Lee Y.H."/>
            <person name="Bennetzen J.L."/>
            <person name="Choi D."/>
        </authorList>
    </citation>
    <scope>NUCLEOTIDE SEQUENCE [LARGE SCALE GENOMIC DNA]</scope>
    <source>
        <strain evidence="3">cv. CM334</strain>
    </source>
</reference>
<dbReference type="PANTHER" id="PTHR47188">
    <property type="entry name" value="PROTEIN TAR1"/>
    <property type="match status" value="1"/>
</dbReference>
<dbReference type="EMBL" id="AYRZ02000140">
    <property type="protein sequence ID" value="PHT61546.1"/>
    <property type="molecule type" value="Genomic_DNA"/>
</dbReference>
<evidence type="ECO:0000256" key="1">
    <source>
        <dbReference type="SAM" id="MobiDB-lite"/>
    </source>
</evidence>
<feature type="compositionally biased region" description="Basic residues" evidence="1">
    <location>
        <begin position="125"/>
        <end position="134"/>
    </location>
</feature>
<keyword evidence="3" id="KW-1185">Reference proteome</keyword>